<comment type="function">
    <text evidence="9">Plays a role in mitochondrial and peroxisomal fission. Promotes the recruitment and association of the fission mediator dynamin-related protein 1 (DNM1L) to the mitochondrial surface.</text>
</comment>
<comment type="subcellular location">
    <subcellularLocation>
        <location evidence="9">Mitochondrion outer membrane</location>
        <topology evidence="9">Single-pass type IV membrane protein</topology>
    </subcellularLocation>
    <subcellularLocation>
        <location evidence="9">Peroxisome</location>
    </subcellularLocation>
</comment>
<feature type="domain" description="Mff-like" evidence="12">
    <location>
        <begin position="116"/>
        <end position="154"/>
    </location>
</feature>
<keyword evidence="3 9" id="KW-1000">Mitochondrion outer membrane</keyword>
<keyword evidence="5 10" id="KW-0175">Coiled coil</keyword>
<dbReference type="InterPro" id="IPR008518">
    <property type="entry name" value="Mff/Tango-11"/>
</dbReference>
<evidence type="ECO:0000256" key="1">
    <source>
        <dbReference type="ARBA" id="ARBA00009806"/>
    </source>
</evidence>
<evidence type="ECO:0000313" key="13">
    <source>
        <dbReference type="EMBL" id="TKR72333.1"/>
    </source>
</evidence>
<evidence type="ECO:0000256" key="7">
    <source>
        <dbReference type="ARBA" id="ARBA00023136"/>
    </source>
</evidence>
<dbReference type="GO" id="GO:0005777">
    <property type="term" value="C:peroxisome"/>
    <property type="evidence" value="ECO:0007669"/>
    <property type="project" value="UniProtKB-SubCell"/>
</dbReference>
<proteinExistence type="inferred from homology"/>
<evidence type="ECO:0000256" key="8">
    <source>
        <dbReference type="ARBA" id="ARBA00023140"/>
    </source>
</evidence>
<keyword evidence="14" id="KW-1185">Reference proteome</keyword>
<reference evidence="13 14" key="1">
    <citation type="journal article" date="2015" name="Genome Biol.">
        <title>Comparative genomics of Steinernema reveals deeply conserved gene regulatory networks.</title>
        <authorList>
            <person name="Dillman A.R."/>
            <person name="Macchietto M."/>
            <person name="Porter C.F."/>
            <person name="Rogers A."/>
            <person name="Williams B."/>
            <person name="Antoshechkin I."/>
            <person name="Lee M.M."/>
            <person name="Goodwin Z."/>
            <person name="Lu X."/>
            <person name="Lewis E.E."/>
            <person name="Goodrich-Blair H."/>
            <person name="Stock S.P."/>
            <person name="Adams B.J."/>
            <person name="Sternberg P.W."/>
            <person name="Mortazavi A."/>
        </authorList>
    </citation>
    <scope>NUCLEOTIDE SEQUENCE [LARGE SCALE GENOMIC DNA]</scope>
    <source>
        <strain evidence="13 14">ALL</strain>
    </source>
</reference>
<dbReference type="GO" id="GO:0090141">
    <property type="term" value="P:positive regulation of mitochondrial fission"/>
    <property type="evidence" value="ECO:0007669"/>
    <property type="project" value="UniProtKB-UniRule"/>
</dbReference>
<evidence type="ECO:0000256" key="11">
    <source>
        <dbReference type="SAM" id="MobiDB-lite"/>
    </source>
</evidence>
<dbReference type="AlphaFoldDB" id="A0A4U5MSG4"/>
<evidence type="ECO:0000256" key="6">
    <source>
        <dbReference type="ARBA" id="ARBA00023128"/>
    </source>
</evidence>
<comment type="caution">
    <text evidence="13">The sequence shown here is derived from an EMBL/GenBank/DDBJ whole genome shotgun (WGS) entry which is preliminary data.</text>
</comment>
<evidence type="ECO:0000256" key="2">
    <source>
        <dbReference type="ARBA" id="ARBA00022692"/>
    </source>
</evidence>
<keyword evidence="2 9" id="KW-0812">Transmembrane</keyword>
<protein>
    <recommendedName>
        <fullName evidence="9">Mitochondrial fission factor</fullName>
    </recommendedName>
</protein>
<dbReference type="EMBL" id="AZBU02000006">
    <property type="protein sequence ID" value="TKR72333.1"/>
    <property type="molecule type" value="Genomic_DNA"/>
</dbReference>
<evidence type="ECO:0000256" key="3">
    <source>
        <dbReference type="ARBA" id="ARBA00022787"/>
    </source>
</evidence>
<organism evidence="13 14">
    <name type="scientific">Steinernema carpocapsae</name>
    <name type="common">Entomopathogenic nematode</name>
    <dbReference type="NCBI Taxonomy" id="34508"/>
    <lineage>
        <taxon>Eukaryota</taxon>
        <taxon>Metazoa</taxon>
        <taxon>Ecdysozoa</taxon>
        <taxon>Nematoda</taxon>
        <taxon>Chromadorea</taxon>
        <taxon>Rhabditida</taxon>
        <taxon>Tylenchina</taxon>
        <taxon>Panagrolaimomorpha</taxon>
        <taxon>Strongyloidoidea</taxon>
        <taxon>Steinernematidae</taxon>
        <taxon>Steinernema</taxon>
    </lineage>
</organism>
<dbReference type="Pfam" id="PF05644">
    <property type="entry name" value="Miff"/>
    <property type="match status" value="1"/>
</dbReference>
<name>A0A4U5MSG4_STECR</name>
<dbReference type="OrthoDB" id="5986838at2759"/>
<evidence type="ECO:0000256" key="4">
    <source>
        <dbReference type="ARBA" id="ARBA00022989"/>
    </source>
</evidence>
<feature type="transmembrane region" description="Helical" evidence="9">
    <location>
        <begin position="153"/>
        <end position="172"/>
    </location>
</feature>
<evidence type="ECO:0000259" key="12">
    <source>
        <dbReference type="Pfam" id="PF05644"/>
    </source>
</evidence>
<dbReference type="Proteomes" id="UP000298663">
    <property type="component" value="Unassembled WGS sequence"/>
</dbReference>
<dbReference type="GO" id="GO:0090314">
    <property type="term" value="P:positive regulation of protein targeting to membrane"/>
    <property type="evidence" value="ECO:0007669"/>
    <property type="project" value="UniProtKB-UniRule"/>
</dbReference>
<dbReference type="GO" id="GO:0000266">
    <property type="term" value="P:mitochondrial fission"/>
    <property type="evidence" value="ECO:0007669"/>
    <property type="project" value="UniProtKB-UniRule"/>
</dbReference>
<feature type="region of interest" description="Disordered" evidence="11">
    <location>
        <begin position="1"/>
        <end position="34"/>
    </location>
</feature>
<keyword evidence="6 9" id="KW-0496">Mitochondrion</keyword>
<sequence>MLSLQKQTRGRRSPPVPPETPKYQRGGPEVTRECDQLMTPFSSEREEPLDMHVPEHIIVTTRGLVGQPNDVHRPDESGPDILANPPEQLTLKNCLESPRILEDKLLDESSIGSIAIDENLIQELKNMRRQLGRLSTRVYQLEDENERRKNREYGFFVTMLLSIGVLVGSLVFKKRLV</sequence>
<keyword evidence="7 9" id="KW-0472">Membrane</keyword>
<feature type="coiled-coil region" evidence="10">
    <location>
        <begin position="117"/>
        <end position="144"/>
    </location>
</feature>
<dbReference type="STRING" id="34508.A0A4U5MSG4"/>
<comment type="similarity">
    <text evidence="1 9">Belongs to the Tango11 family.</text>
</comment>
<dbReference type="PANTHER" id="PTHR16501:SF6">
    <property type="entry name" value="TRANSPORT AND GOLGI ORGANIZATION PROTEIN 11"/>
    <property type="match status" value="1"/>
</dbReference>
<dbReference type="InterPro" id="IPR039433">
    <property type="entry name" value="Mff-like_dom"/>
</dbReference>
<evidence type="ECO:0000256" key="10">
    <source>
        <dbReference type="SAM" id="Coils"/>
    </source>
</evidence>
<accession>A0A4U5MSG4</accession>
<evidence type="ECO:0000256" key="5">
    <source>
        <dbReference type="ARBA" id="ARBA00023054"/>
    </source>
</evidence>
<reference evidence="13 14" key="2">
    <citation type="journal article" date="2019" name="G3 (Bethesda)">
        <title>Hybrid Assembly of the Genome of the Entomopathogenic Nematode Steinernema carpocapsae Identifies the X-Chromosome.</title>
        <authorList>
            <person name="Serra L."/>
            <person name="Macchietto M."/>
            <person name="Macias-Munoz A."/>
            <person name="McGill C.J."/>
            <person name="Rodriguez I.M."/>
            <person name="Rodriguez B."/>
            <person name="Murad R."/>
            <person name="Mortazavi A."/>
        </authorList>
    </citation>
    <scope>NUCLEOTIDE SEQUENCE [LARGE SCALE GENOMIC DNA]</scope>
    <source>
        <strain evidence="13 14">ALL</strain>
    </source>
</reference>
<dbReference type="PANTHER" id="PTHR16501">
    <property type="entry name" value="TRANSPORT AND GOLGI ORGANIZATION PROTEIN 11"/>
    <property type="match status" value="1"/>
</dbReference>
<gene>
    <name evidence="13" type="ORF">L596_019802</name>
</gene>
<keyword evidence="8 9" id="KW-0576">Peroxisome</keyword>
<dbReference type="GO" id="GO:0005741">
    <property type="term" value="C:mitochondrial outer membrane"/>
    <property type="evidence" value="ECO:0007669"/>
    <property type="project" value="UniProtKB-SubCell"/>
</dbReference>
<keyword evidence="4 9" id="KW-1133">Transmembrane helix</keyword>
<evidence type="ECO:0000313" key="14">
    <source>
        <dbReference type="Proteomes" id="UP000298663"/>
    </source>
</evidence>
<evidence type="ECO:0000256" key="9">
    <source>
        <dbReference type="RuleBase" id="RU368040"/>
    </source>
</evidence>